<dbReference type="PANTHER" id="PTHR12110">
    <property type="entry name" value="HYDROXYPYRUVATE ISOMERASE"/>
    <property type="match status" value="1"/>
</dbReference>
<proteinExistence type="predicted"/>
<organism evidence="2 3">
    <name type="scientific">Vallitalea pronyensis</name>
    <dbReference type="NCBI Taxonomy" id="1348613"/>
    <lineage>
        <taxon>Bacteria</taxon>
        <taxon>Bacillati</taxon>
        <taxon>Bacillota</taxon>
        <taxon>Clostridia</taxon>
        <taxon>Lachnospirales</taxon>
        <taxon>Vallitaleaceae</taxon>
        <taxon>Vallitalea</taxon>
    </lineage>
</organism>
<keyword evidence="2" id="KW-0413">Isomerase</keyword>
<protein>
    <submittedName>
        <fullName evidence="2">Sugar phosphate isomerase/epimerase</fullName>
    </submittedName>
</protein>
<dbReference type="InterPro" id="IPR013022">
    <property type="entry name" value="Xyl_isomerase-like_TIM-brl"/>
</dbReference>
<dbReference type="Gene3D" id="3.20.20.150">
    <property type="entry name" value="Divalent-metal-dependent TIM barrel enzymes"/>
    <property type="match status" value="1"/>
</dbReference>
<dbReference type="PANTHER" id="PTHR12110:SF21">
    <property type="entry name" value="XYLOSE ISOMERASE-LIKE TIM BARREL DOMAIN-CONTAINING PROTEIN"/>
    <property type="match status" value="1"/>
</dbReference>
<dbReference type="RefSeq" id="WP_212698519.1">
    <property type="nucleotide sequence ID" value="NZ_CP058649.1"/>
</dbReference>
<dbReference type="SUPFAM" id="SSF51658">
    <property type="entry name" value="Xylose isomerase-like"/>
    <property type="match status" value="1"/>
</dbReference>
<reference evidence="2" key="1">
    <citation type="submission" date="2020-07" db="EMBL/GenBank/DDBJ databases">
        <title>Vallitalea pronyensis genome.</title>
        <authorList>
            <person name="Postec A."/>
        </authorList>
    </citation>
    <scope>NUCLEOTIDE SEQUENCE</scope>
    <source>
        <strain evidence="2">FatNI3</strain>
    </source>
</reference>
<dbReference type="AlphaFoldDB" id="A0A8J8SGQ7"/>
<feature type="domain" description="Xylose isomerase-like TIM barrel" evidence="1">
    <location>
        <begin position="29"/>
        <end position="240"/>
    </location>
</feature>
<keyword evidence="3" id="KW-1185">Reference proteome</keyword>
<evidence type="ECO:0000259" key="1">
    <source>
        <dbReference type="Pfam" id="PF01261"/>
    </source>
</evidence>
<accession>A0A8J8SGQ7</accession>
<evidence type="ECO:0000313" key="2">
    <source>
        <dbReference type="EMBL" id="QUI23020.1"/>
    </source>
</evidence>
<dbReference type="InterPro" id="IPR050312">
    <property type="entry name" value="IolE/XylAMocC-like"/>
</dbReference>
<evidence type="ECO:0000313" key="3">
    <source>
        <dbReference type="Proteomes" id="UP000683246"/>
    </source>
</evidence>
<gene>
    <name evidence="2" type="ORF">HZI73_12280</name>
</gene>
<dbReference type="KEGG" id="vpy:HZI73_12280"/>
<name>A0A8J8SGQ7_9FIRM</name>
<sequence length="245" mass="28558">MNISYFTTADILFPLLKKHGYGIELTRFINKEILKDYTCYLSETLAEISGIKEVMLHAPFHNLSVCTSNKDILKETKKYYQLIYQLAQALEAKGIVYHTTYNPRMHDFTEALRQAAFFWKDFIDGKEDMMFYIENVMEEDDHFQLELYKQVNQPHFKICLDVGHVNKRSSRSIVDWITSLNDAIGYVHLHNNDGMKDEHNAIYNGSLDMQQTLDCLLSVVPQATWSLETEGVIQSVNWLKAHNYI</sequence>
<dbReference type="GO" id="GO:0016853">
    <property type="term" value="F:isomerase activity"/>
    <property type="evidence" value="ECO:0007669"/>
    <property type="project" value="UniProtKB-KW"/>
</dbReference>
<dbReference type="Proteomes" id="UP000683246">
    <property type="component" value="Chromosome"/>
</dbReference>
<dbReference type="EMBL" id="CP058649">
    <property type="protein sequence ID" value="QUI23020.1"/>
    <property type="molecule type" value="Genomic_DNA"/>
</dbReference>
<dbReference type="InterPro" id="IPR036237">
    <property type="entry name" value="Xyl_isomerase-like_sf"/>
</dbReference>
<dbReference type="Pfam" id="PF01261">
    <property type="entry name" value="AP_endonuc_2"/>
    <property type="match status" value="1"/>
</dbReference>